<dbReference type="PANTHER" id="PTHR30006:SF2">
    <property type="entry name" value="ABC TRANSPORTER SUBSTRATE-BINDING PROTEIN"/>
    <property type="match status" value="1"/>
</dbReference>
<dbReference type="AlphaFoldDB" id="A0A2T0BMH2"/>
<dbReference type="EMBL" id="PVXP01000025">
    <property type="protein sequence ID" value="PRR85066.1"/>
    <property type="molecule type" value="Genomic_DNA"/>
</dbReference>
<keyword evidence="1" id="KW-0732">Signal</keyword>
<organism evidence="2 3">
    <name type="scientific">Clostridium luticellarii</name>
    <dbReference type="NCBI Taxonomy" id="1691940"/>
    <lineage>
        <taxon>Bacteria</taxon>
        <taxon>Bacillati</taxon>
        <taxon>Bacillota</taxon>
        <taxon>Clostridia</taxon>
        <taxon>Eubacteriales</taxon>
        <taxon>Clostridiaceae</taxon>
        <taxon>Clostridium</taxon>
    </lineage>
</organism>
<comment type="caution">
    <text evidence="2">The sequence shown here is derived from an EMBL/GenBank/DDBJ whole genome shotgun (WGS) entry which is preliminary data.</text>
</comment>
<dbReference type="Proteomes" id="UP000237798">
    <property type="component" value="Unassembled WGS sequence"/>
</dbReference>
<evidence type="ECO:0000313" key="2">
    <source>
        <dbReference type="EMBL" id="PRR85066.1"/>
    </source>
</evidence>
<name>A0A2T0BMH2_9CLOT</name>
<accession>A0A2T0BMH2</accession>
<sequence>MEEIKRSNMKLDFLGNVVCPLKSIFLKELELKVEEYRKSTGRILKYHIPGGCGRTDEYDDIWKIDYVDELPDLIFSKDLGQFVSKEFIVKFIKKGYFKSPLGKNVHEEFIDAGCIDPEGEYWIYSVAPTVMLIDKIKLGNLPEPRIWNDLLKPQYKNNIIIGGRCGKVSSMLLPYIYKERGEDGLKRLASNVKDVWSAPDMAKVTGINNKKGAAINVINWSFAKLCPNRERVSILWPEDGAVISPFYMLSKKSKIDELSVILDIFLGSEYGQKAADMFYPSVNIEVDNHLPENAKFKWLGWDYVKNNDFEKIKDDCDLIFEKYWEKSR</sequence>
<protein>
    <recommendedName>
        <fullName evidence="4">ABC transporter substrate-binding protein</fullName>
    </recommendedName>
</protein>
<dbReference type="Gene3D" id="3.40.190.10">
    <property type="entry name" value="Periplasmic binding protein-like II"/>
    <property type="match status" value="2"/>
</dbReference>
<proteinExistence type="predicted"/>
<evidence type="ECO:0008006" key="4">
    <source>
        <dbReference type="Google" id="ProtNLM"/>
    </source>
</evidence>
<gene>
    <name evidence="2" type="ORF">CLLU_19800</name>
</gene>
<evidence type="ECO:0000256" key="1">
    <source>
        <dbReference type="ARBA" id="ARBA00022729"/>
    </source>
</evidence>
<dbReference type="RefSeq" id="WP_106009569.1">
    <property type="nucleotide sequence ID" value="NZ_JALCPJ010000013.1"/>
</dbReference>
<keyword evidence="3" id="KW-1185">Reference proteome</keyword>
<dbReference type="PANTHER" id="PTHR30006">
    <property type="entry name" value="THIAMINE-BINDING PERIPLASMIC PROTEIN-RELATED"/>
    <property type="match status" value="1"/>
</dbReference>
<reference evidence="2 3" key="1">
    <citation type="submission" date="2018-03" db="EMBL/GenBank/DDBJ databases">
        <title>Genome sequence of Clostridium luticellarii DSM 29923.</title>
        <authorList>
            <person name="Poehlein A."/>
            <person name="Daniel R."/>
        </authorList>
    </citation>
    <scope>NUCLEOTIDE SEQUENCE [LARGE SCALE GENOMIC DNA]</scope>
    <source>
        <strain evidence="2 3">DSM 29923</strain>
    </source>
</reference>
<evidence type="ECO:0000313" key="3">
    <source>
        <dbReference type="Proteomes" id="UP000237798"/>
    </source>
</evidence>
<dbReference type="SUPFAM" id="SSF53850">
    <property type="entry name" value="Periplasmic binding protein-like II"/>
    <property type="match status" value="1"/>
</dbReference>
<dbReference type="Pfam" id="PF13343">
    <property type="entry name" value="SBP_bac_6"/>
    <property type="match status" value="1"/>
</dbReference>
<dbReference type="OrthoDB" id="9766989at2"/>